<proteinExistence type="predicted"/>
<dbReference type="Proteomes" id="UP000008810">
    <property type="component" value="Chromosome 4"/>
</dbReference>
<reference evidence="2" key="2">
    <citation type="submission" date="2017-06" db="EMBL/GenBank/DDBJ databases">
        <title>WGS assembly of Brachypodium distachyon.</title>
        <authorList>
            <consortium name="The International Brachypodium Initiative"/>
            <person name="Lucas S."/>
            <person name="Harmon-Smith M."/>
            <person name="Lail K."/>
            <person name="Tice H."/>
            <person name="Grimwood J."/>
            <person name="Bruce D."/>
            <person name="Barry K."/>
            <person name="Shu S."/>
            <person name="Lindquist E."/>
            <person name="Wang M."/>
            <person name="Pitluck S."/>
            <person name="Vogel J.P."/>
            <person name="Garvin D.F."/>
            <person name="Mockler T.C."/>
            <person name="Schmutz J."/>
            <person name="Rokhsar D."/>
            <person name="Bevan M.W."/>
        </authorList>
    </citation>
    <scope>NUCLEOTIDE SEQUENCE</scope>
    <source>
        <strain evidence="2">Bd21</strain>
    </source>
</reference>
<gene>
    <name evidence="2" type="ORF">BRADI_4g23423v3</name>
</gene>
<sequence length="185" mass="20430">MPRRPRSAYTHASRSACPPPPHKPQRGTSSPPRGRRSGHHGVGDDDQEVRWQARDPQGECRGEEETGGLVDLDMRHHRHGRRGKGMVRRPAQAHFGRSESAGVGACPSSNGHLYSISALTTRNSNSGHFYTTGGLGRDISAGGKRRGRVISLLFKFDVILIVETCDELGRFGNLGRPMKWRQNFV</sequence>
<dbReference type="Gramene" id="PNT64012">
    <property type="protein sequence ID" value="PNT64012"/>
    <property type="gene ID" value="BRADI_4g23423v3"/>
</dbReference>
<evidence type="ECO:0000313" key="4">
    <source>
        <dbReference type="Proteomes" id="UP000008810"/>
    </source>
</evidence>
<protein>
    <submittedName>
        <fullName evidence="2 3">Uncharacterized protein</fullName>
    </submittedName>
</protein>
<evidence type="ECO:0000313" key="2">
    <source>
        <dbReference type="EMBL" id="PNT64012.1"/>
    </source>
</evidence>
<reference evidence="2 3" key="1">
    <citation type="journal article" date="2010" name="Nature">
        <title>Genome sequencing and analysis of the model grass Brachypodium distachyon.</title>
        <authorList>
            <consortium name="International Brachypodium Initiative"/>
        </authorList>
    </citation>
    <scope>NUCLEOTIDE SEQUENCE [LARGE SCALE GENOMIC DNA]</scope>
    <source>
        <strain evidence="2 3">Bd21</strain>
    </source>
</reference>
<name>A0A2K2CPR3_BRADI</name>
<dbReference type="EMBL" id="CM000883">
    <property type="protein sequence ID" value="PNT64012.1"/>
    <property type="molecule type" value="Genomic_DNA"/>
</dbReference>
<evidence type="ECO:0000256" key="1">
    <source>
        <dbReference type="SAM" id="MobiDB-lite"/>
    </source>
</evidence>
<feature type="compositionally biased region" description="Basic and acidic residues" evidence="1">
    <location>
        <begin position="48"/>
        <end position="64"/>
    </location>
</feature>
<dbReference type="AlphaFoldDB" id="A0A2K2CPR3"/>
<keyword evidence="4" id="KW-1185">Reference proteome</keyword>
<dbReference type="EnsemblPlants" id="PNT64012">
    <property type="protein sequence ID" value="PNT64012"/>
    <property type="gene ID" value="BRADI_4g23423v3"/>
</dbReference>
<accession>A0A2K2CPR3</accession>
<organism evidence="2">
    <name type="scientific">Brachypodium distachyon</name>
    <name type="common">Purple false brome</name>
    <name type="synonym">Trachynia distachya</name>
    <dbReference type="NCBI Taxonomy" id="15368"/>
    <lineage>
        <taxon>Eukaryota</taxon>
        <taxon>Viridiplantae</taxon>
        <taxon>Streptophyta</taxon>
        <taxon>Embryophyta</taxon>
        <taxon>Tracheophyta</taxon>
        <taxon>Spermatophyta</taxon>
        <taxon>Magnoliopsida</taxon>
        <taxon>Liliopsida</taxon>
        <taxon>Poales</taxon>
        <taxon>Poaceae</taxon>
        <taxon>BOP clade</taxon>
        <taxon>Pooideae</taxon>
        <taxon>Stipodae</taxon>
        <taxon>Brachypodieae</taxon>
        <taxon>Brachypodium</taxon>
    </lineage>
</organism>
<dbReference type="InParanoid" id="A0A2K2CPR3"/>
<feature type="region of interest" description="Disordered" evidence="1">
    <location>
        <begin position="1"/>
        <end position="68"/>
    </location>
</feature>
<reference evidence="3" key="3">
    <citation type="submission" date="2018-08" db="UniProtKB">
        <authorList>
            <consortium name="EnsemblPlants"/>
        </authorList>
    </citation>
    <scope>IDENTIFICATION</scope>
    <source>
        <strain evidence="3">cv. Bd21</strain>
    </source>
</reference>
<evidence type="ECO:0000313" key="3">
    <source>
        <dbReference type="EnsemblPlants" id="PNT64012"/>
    </source>
</evidence>